<dbReference type="InterPro" id="IPR009057">
    <property type="entry name" value="Homeodomain-like_sf"/>
</dbReference>
<keyword evidence="2" id="KW-0677">Repeat</keyword>
<feature type="region of interest" description="Disordered" evidence="7">
    <location>
        <begin position="661"/>
        <end position="683"/>
    </location>
</feature>
<organism evidence="10 11">
    <name type="scientific">Elysia crispata</name>
    <name type="common">lettuce slug</name>
    <dbReference type="NCBI Taxonomy" id="231223"/>
    <lineage>
        <taxon>Eukaryota</taxon>
        <taxon>Metazoa</taxon>
        <taxon>Spiralia</taxon>
        <taxon>Lophotrochozoa</taxon>
        <taxon>Mollusca</taxon>
        <taxon>Gastropoda</taxon>
        <taxon>Heterobranchia</taxon>
        <taxon>Euthyneura</taxon>
        <taxon>Panpulmonata</taxon>
        <taxon>Sacoglossa</taxon>
        <taxon>Placobranchoidea</taxon>
        <taxon>Plakobranchidae</taxon>
        <taxon>Elysia</taxon>
    </lineage>
</organism>
<evidence type="ECO:0000256" key="1">
    <source>
        <dbReference type="ARBA" id="ARBA00004123"/>
    </source>
</evidence>
<dbReference type="AlphaFoldDB" id="A0AAE0ZB24"/>
<feature type="region of interest" description="Disordered" evidence="7">
    <location>
        <begin position="578"/>
        <end position="607"/>
    </location>
</feature>
<feature type="region of interest" description="Disordered" evidence="7">
    <location>
        <begin position="29"/>
        <end position="59"/>
    </location>
</feature>
<feature type="region of interest" description="Disordered" evidence="7">
    <location>
        <begin position="482"/>
        <end position="517"/>
    </location>
</feature>
<dbReference type="InterPro" id="IPR001005">
    <property type="entry name" value="SANT/Myb"/>
</dbReference>
<comment type="caution">
    <text evidence="10">The sequence shown here is derived from an EMBL/GenBank/DDBJ whole genome shotgun (WGS) entry which is preliminary data.</text>
</comment>
<dbReference type="Pfam" id="PF00249">
    <property type="entry name" value="Myb_DNA-binding"/>
    <property type="match status" value="1"/>
</dbReference>
<dbReference type="PANTHER" id="PTHR45614">
    <property type="entry name" value="MYB PROTEIN-RELATED"/>
    <property type="match status" value="1"/>
</dbReference>
<reference evidence="10" key="1">
    <citation type="journal article" date="2023" name="G3 (Bethesda)">
        <title>A reference genome for the long-term kleptoplast-retaining sea slug Elysia crispata morphotype clarki.</title>
        <authorList>
            <person name="Eastman K.E."/>
            <person name="Pendleton A.L."/>
            <person name="Shaikh M.A."/>
            <person name="Suttiyut T."/>
            <person name="Ogas R."/>
            <person name="Tomko P."/>
            <person name="Gavelis G."/>
            <person name="Widhalm J.R."/>
            <person name="Wisecaver J.H."/>
        </authorList>
    </citation>
    <scope>NUCLEOTIDE SEQUENCE</scope>
    <source>
        <strain evidence="10">ECLA1</strain>
    </source>
</reference>
<dbReference type="FunFam" id="1.10.10.60:FF:000010">
    <property type="entry name" value="Transcriptional activator Myb isoform A"/>
    <property type="match status" value="1"/>
</dbReference>
<dbReference type="SMART" id="SM00717">
    <property type="entry name" value="SANT"/>
    <property type="match status" value="3"/>
</dbReference>
<dbReference type="SUPFAM" id="SSF46689">
    <property type="entry name" value="Homeodomain-like"/>
    <property type="match status" value="2"/>
</dbReference>
<evidence type="ECO:0000256" key="4">
    <source>
        <dbReference type="ARBA" id="ARBA00023125"/>
    </source>
</evidence>
<evidence type="ECO:0000313" key="11">
    <source>
        <dbReference type="Proteomes" id="UP001283361"/>
    </source>
</evidence>
<keyword evidence="6" id="KW-0539">Nucleus</keyword>
<feature type="domain" description="Myb-like" evidence="8">
    <location>
        <begin position="121"/>
        <end position="172"/>
    </location>
</feature>
<feature type="compositionally biased region" description="Low complexity" evidence="7">
    <location>
        <begin position="488"/>
        <end position="506"/>
    </location>
</feature>
<feature type="domain" description="Myb-like" evidence="8">
    <location>
        <begin position="69"/>
        <end position="120"/>
    </location>
</feature>
<dbReference type="FunFam" id="1.10.10.60:FF:000016">
    <property type="entry name" value="Transcriptional activator Myb isoform A"/>
    <property type="match status" value="1"/>
</dbReference>
<protein>
    <submittedName>
        <fullName evidence="10">Uncharacterized protein</fullName>
    </submittedName>
</protein>
<dbReference type="PANTHER" id="PTHR45614:SF25">
    <property type="entry name" value="MYB PROTEIN"/>
    <property type="match status" value="1"/>
</dbReference>
<evidence type="ECO:0000256" key="7">
    <source>
        <dbReference type="SAM" id="MobiDB-lite"/>
    </source>
</evidence>
<evidence type="ECO:0000256" key="3">
    <source>
        <dbReference type="ARBA" id="ARBA00023015"/>
    </source>
</evidence>
<keyword evidence="3" id="KW-0805">Transcription regulation</keyword>
<dbReference type="InterPro" id="IPR017930">
    <property type="entry name" value="Myb_dom"/>
</dbReference>
<dbReference type="Gene3D" id="1.10.10.60">
    <property type="entry name" value="Homeodomain-like"/>
    <property type="match status" value="3"/>
</dbReference>
<dbReference type="InterPro" id="IPR050560">
    <property type="entry name" value="MYB_TF"/>
</dbReference>
<keyword evidence="11" id="KW-1185">Reference proteome</keyword>
<feature type="domain" description="Myb-like" evidence="8">
    <location>
        <begin position="173"/>
        <end position="223"/>
    </location>
</feature>
<feature type="domain" description="HTH myb-type" evidence="9">
    <location>
        <begin position="69"/>
        <end position="120"/>
    </location>
</feature>
<evidence type="ECO:0000259" key="9">
    <source>
        <dbReference type="PROSITE" id="PS51294"/>
    </source>
</evidence>
<dbReference type="GO" id="GO:0000981">
    <property type="term" value="F:DNA-binding transcription factor activity, RNA polymerase II-specific"/>
    <property type="evidence" value="ECO:0007669"/>
    <property type="project" value="TreeGrafter"/>
</dbReference>
<feature type="domain" description="HTH myb-type" evidence="9">
    <location>
        <begin position="177"/>
        <end position="227"/>
    </location>
</feature>
<sequence>MAHIADHIEPVTVPSHMNYILASRSRTDTNCTDATRSDSRSLDSRSSEEETDDAEPLDHDYNLPQVKIKKFINRGKWSKEEDDKLRKVVEAKGFQDWKIVCSFFADRTDIQCQHRWHKVLNPDLIKGPWTREEDNRVIQLVNEYGPKRWTLISKHLKGRTGKQCRERWHNHLNPSIKKTAWTEEEDQLIYQLHCRLGNRWAEIAKYLPGRTDNAIKNHWNSTMKRKYEGDDCKENTKFINTSISLYTRPIIPSQSLTTFNVQPVHLFRNLYDCGNGNPELKPVLVASSNEAHLSQVTLKQTEQLHSPLKSLTDLEMNVNNFGTLSSLELVKGMDVNPSCTPIKFSGEAVSYAPSLQSSPTLPDSAAIIALGHLGQSTPPSILRRSKYKRRPETTEAEELENVLHELEDSPLNVAMTCESKRQIEGTYQDFYKQQQPLEGHQFDQKVKVELSPTPSAMTGSADELNRPMPTTPVRVPLEHLPFSPSQFLRSPNTSSSSKLTSTPMPLYGGGGDAQPVTPKSCRSRFLETSPRTPTPFKHAMAEIERQDQMKSWDPNELDEFSQMMKDYDPGYDADLSSGMISSSQTRLSKRKPNKEHIQHNRQVRQSLESKLSQVQQDITCESLIQSPETPSKSLRGDMSLLLSPPSIIKDTLPEEVLEEVFSHPSRQEEEKKQKKTVKKITFTESPPRQISKIDPAFRKVACGLSQDQLDMTQLAKSYLE</sequence>
<evidence type="ECO:0000313" key="10">
    <source>
        <dbReference type="EMBL" id="KAK3766174.1"/>
    </source>
</evidence>
<dbReference type="EMBL" id="JAWDGP010004247">
    <property type="protein sequence ID" value="KAK3766174.1"/>
    <property type="molecule type" value="Genomic_DNA"/>
</dbReference>
<accession>A0AAE0ZB24</accession>
<dbReference type="Pfam" id="PF13921">
    <property type="entry name" value="Myb_DNA-bind_6"/>
    <property type="match status" value="1"/>
</dbReference>
<proteinExistence type="predicted"/>
<dbReference type="PROSITE" id="PS50090">
    <property type="entry name" value="MYB_LIKE"/>
    <property type="match status" value="3"/>
</dbReference>
<evidence type="ECO:0000256" key="5">
    <source>
        <dbReference type="ARBA" id="ARBA00023163"/>
    </source>
</evidence>
<dbReference type="CDD" id="cd00167">
    <property type="entry name" value="SANT"/>
    <property type="match status" value="3"/>
</dbReference>
<comment type="subcellular location">
    <subcellularLocation>
        <location evidence="1">Nucleus</location>
    </subcellularLocation>
</comment>
<keyword evidence="4" id="KW-0238">DNA-binding</keyword>
<evidence type="ECO:0000256" key="6">
    <source>
        <dbReference type="ARBA" id="ARBA00023242"/>
    </source>
</evidence>
<dbReference type="GO" id="GO:0000978">
    <property type="term" value="F:RNA polymerase II cis-regulatory region sequence-specific DNA binding"/>
    <property type="evidence" value="ECO:0007669"/>
    <property type="project" value="TreeGrafter"/>
</dbReference>
<evidence type="ECO:0000259" key="8">
    <source>
        <dbReference type="PROSITE" id="PS50090"/>
    </source>
</evidence>
<keyword evidence="5" id="KW-0804">Transcription</keyword>
<feature type="domain" description="HTH myb-type" evidence="9">
    <location>
        <begin position="121"/>
        <end position="176"/>
    </location>
</feature>
<feature type="compositionally biased region" description="Basic and acidic residues" evidence="7">
    <location>
        <begin position="35"/>
        <end position="48"/>
    </location>
</feature>
<dbReference type="GO" id="GO:0005634">
    <property type="term" value="C:nucleus"/>
    <property type="evidence" value="ECO:0007669"/>
    <property type="project" value="UniProtKB-SubCell"/>
</dbReference>
<dbReference type="PROSITE" id="PS51294">
    <property type="entry name" value="HTH_MYB"/>
    <property type="match status" value="3"/>
</dbReference>
<evidence type="ECO:0000256" key="2">
    <source>
        <dbReference type="ARBA" id="ARBA00022737"/>
    </source>
</evidence>
<name>A0AAE0ZB24_9GAST</name>
<gene>
    <name evidence="10" type="ORF">RRG08_025175</name>
</gene>
<dbReference type="Proteomes" id="UP001283361">
    <property type="component" value="Unassembled WGS sequence"/>
</dbReference>